<dbReference type="PANTHER" id="PTHR24198:SF194">
    <property type="entry name" value="INVERSIN-A"/>
    <property type="match status" value="1"/>
</dbReference>
<accession>A0A9P9J347</accession>
<dbReference type="PANTHER" id="PTHR24198">
    <property type="entry name" value="ANKYRIN REPEAT AND PROTEIN KINASE DOMAIN-CONTAINING PROTEIN"/>
    <property type="match status" value="1"/>
</dbReference>
<evidence type="ECO:0000313" key="5">
    <source>
        <dbReference type="Proteomes" id="UP000717696"/>
    </source>
</evidence>
<name>A0A9P9J347_9HYPO</name>
<dbReference type="SMART" id="SM00248">
    <property type="entry name" value="ANK"/>
    <property type="match status" value="3"/>
</dbReference>
<evidence type="ECO:0000313" key="4">
    <source>
        <dbReference type="EMBL" id="KAH7140360.1"/>
    </source>
</evidence>
<dbReference type="AlphaFoldDB" id="A0A9P9J347"/>
<gene>
    <name evidence="4" type="ORF">B0J13DRAFT_557564</name>
</gene>
<keyword evidence="2 3" id="KW-0040">ANK repeat</keyword>
<sequence length="162" mass="17717">MAASGVSHVAVRLLLGKGADPSKLDADYRKALPCAIESEHMRVVQLLTRKTSGLADVVDHEKRTVLHDAASQGHHAITEMLLKSGADIDAQDGCGQTPLQIAVSQSHEDVAIYLIRRGADLNVPYKKKRKVVHLNELVASIGNLLIMEEIHQARVEIRPKTH</sequence>
<dbReference type="Gene3D" id="1.25.40.20">
    <property type="entry name" value="Ankyrin repeat-containing domain"/>
    <property type="match status" value="1"/>
</dbReference>
<dbReference type="PROSITE" id="PS50297">
    <property type="entry name" value="ANK_REP_REGION"/>
    <property type="match status" value="2"/>
</dbReference>
<dbReference type="InterPro" id="IPR036770">
    <property type="entry name" value="Ankyrin_rpt-contain_sf"/>
</dbReference>
<organism evidence="4 5">
    <name type="scientific">Dactylonectria estremocensis</name>
    <dbReference type="NCBI Taxonomy" id="1079267"/>
    <lineage>
        <taxon>Eukaryota</taxon>
        <taxon>Fungi</taxon>
        <taxon>Dikarya</taxon>
        <taxon>Ascomycota</taxon>
        <taxon>Pezizomycotina</taxon>
        <taxon>Sordariomycetes</taxon>
        <taxon>Hypocreomycetidae</taxon>
        <taxon>Hypocreales</taxon>
        <taxon>Nectriaceae</taxon>
        <taxon>Dactylonectria</taxon>
    </lineage>
</organism>
<feature type="repeat" description="ANK" evidence="3">
    <location>
        <begin position="61"/>
        <end position="93"/>
    </location>
</feature>
<dbReference type="SUPFAM" id="SSF48403">
    <property type="entry name" value="Ankyrin repeat"/>
    <property type="match status" value="1"/>
</dbReference>
<dbReference type="OrthoDB" id="195446at2759"/>
<dbReference type="Proteomes" id="UP000717696">
    <property type="component" value="Unassembled WGS sequence"/>
</dbReference>
<keyword evidence="1" id="KW-0677">Repeat</keyword>
<comment type="caution">
    <text evidence="4">The sequence shown here is derived from an EMBL/GenBank/DDBJ whole genome shotgun (WGS) entry which is preliminary data.</text>
</comment>
<keyword evidence="5" id="KW-1185">Reference proteome</keyword>
<reference evidence="4" key="1">
    <citation type="journal article" date="2021" name="Nat. Commun.">
        <title>Genetic determinants of endophytism in the Arabidopsis root mycobiome.</title>
        <authorList>
            <person name="Mesny F."/>
            <person name="Miyauchi S."/>
            <person name="Thiergart T."/>
            <person name="Pickel B."/>
            <person name="Atanasova L."/>
            <person name="Karlsson M."/>
            <person name="Huettel B."/>
            <person name="Barry K.W."/>
            <person name="Haridas S."/>
            <person name="Chen C."/>
            <person name="Bauer D."/>
            <person name="Andreopoulos W."/>
            <person name="Pangilinan J."/>
            <person name="LaButti K."/>
            <person name="Riley R."/>
            <person name="Lipzen A."/>
            <person name="Clum A."/>
            <person name="Drula E."/>
            <person name="Henrissat B."/>
            <person name="Kohler A."/>
            <person name="Grigoriev I.V."/>
            <person name="Martin F.M."/>
            <person name="Hacquard S."/>
        </authorList>
    </citation>
    <scope>NUCLEOTIDE SEQUENCE</scope>
    <source>
        <strain evidence="4">MPI-CAGE-AT-0021</strain>
    </source>
</reference>
<evidence type="ECO:0000256" key="1">
    <source>
        <dbReference type="ARBA" id="ARBA00022737"/>
    </source>
</evidence>
<proteinExistence type="predicted"/>
<evidence type="ECO:0000256" key="2">
    <source>
        <dbReference type="ARBA" id="ARBA00023043"/>
    </source>
</evidence>
<dbReference type="InterPro" id="IPR002110">
    <property type="entry name" value="Ankyrin_rpt"/>
</dbReference>
<evidence type="ECO:0000256" key="3">
    <source>
        <dbReference type="PROSITE-ProRule" id="PRU00023"/>
    </source>
</evidence>
<dbReference type="PROSITE" id="PS50088">
    <property type="entry name" value="ANK_REPEAT"/>
    <property type="match status" value="2"/>
</dbReference>
<dbReference type="EMBL" id="JAGMUU010000013">
    <property type="protein sequence ID" value="KAH7140360.1"/>
    <property type="molecule type" value="Genomic_DNA"/>
</dbReference>
<feature type="repeat" description="ANK" evidence="3">
    <location>
        <begin position="94"/>
        <end position="126"/>
    </location>
</feature>
<dbReference type="Pfam" id="PF13637">
    <property type="entry name" value="Ank_4"/>
    <property type="match status" value="1"/>
</dbReference>
<protein>
    <submittedName>
        <fullName evidence="4">Ankyrin repeat-containing domain protein</fullName>
    </submittedName>
</protein>